<dbReference type="PIRSF" id="PIRSF018072">
    <property type="entry name" value="UCP018072"/>
    <property type="match status" value="1"/>
</dbReference>
<comment type="caution">
    <text evidence="2">The sequence shown here is derived from an EMBL/GenBank/DDBJ whole genome shotgun (WGS) entry which is preliminary data.</text>
</comment>
<dbReference type="InterPro" id="IPR016709">
    <property type="entry name" value="HadA-like"/>
</dbReference>
<dbReference type="SUPFAM" id="SSF54637">
    <property type="entry name" value="Thioesterase/thiol ester dehydrase-isomerase"/>
    <property type="match status" value="1"/>
</dbReference>
<dbReference type="RefSeq" id="WP_345395893.1">
    <property type="nucleotide sequence ID" value="NZ_BAABLA010000024.1"/>
</dbReference>
<proteinExistence type="predicted"/>
<organism evidence="2 3">
    <name type="scientific">Haloechinothrix salitolerans</name>
    <dbReference type="NCBI Taxonomy" id="926830"/>
    <lineage>
        <taxon>Bacteria</taxon>
        <taxon>Bacillati</taxon>
        <taxon>Actinomycetota</taxon>
        <taxon>Actinomycetes</taxon>
        <taxon>Pseudonocardiales</taxon>
        <taxon>Pseudonocardiaceae</taxon>
        <taxon>Haloechinothrix</taxon>
    </lineage>
</organism>
<gene>
    <name evidence="2" type="ORF">ACFQGD_05605</name>
</gene>
<accession>A0ABW2BUI1</accession>
<dbReference type="Gene3D" id="3.10.129.10">
    <property type="entry name" value="Hotdog Thioesterase"/>
    <property type="match status" value="1"/>
</dbReference>
<dbReference type="InterPro" id="IPR039569">
    <property type="entry name" value="FAS1-like_DH_region"/>
</dbReference>
<reference evidence="3" key="1">
    <citation type="journal article" date="2019" name="Int. J. Syst. Evol. Microbiol.">
        <title>The Global Catalogue of Microorganisms (GCM) 10K type strain sequencing project: providing services to taxonomists for standard genome sequencing and annotation.</title>
        <authorList>
            <consortium name="The Broad Institute Genomics Platform"/>
            <consortium name="The Broad Institute Genome Sequencing Center for Infectious Disease"/>
            <person name="Wu L."/>
            <person name="Ma J."/>
        </authorList>
    </citation>
    <scope>NUCLEOTIDE SEQUENCE [LARGE SCALE GENOMIC DNA]</scope>
    <source>
        <strain evidence="3">KCTC 32255</strain>
    </source>
</reference>
<name>A0ABW2BUI1_9PSEU</name>
<keyword evidence="3" id="KW-1185">Reference proteome</keyword>
<dbReference type="InterPro" id="IPR029069">
    <property type="entry name" value="HotDog_dom_sf"/>
</dbReference>
<dbReference type="Proteomes" id="UP001596337">
    <property type="component" value="Unassembled WGS sequence"/>
</dbReference>
<evidence type="ECO:0000259" key="1">
    <source>
        <dbReference type="Pfam" id="PF13452"/>
    </source>
</evidence>
<dbReference type="CDD" id="cd03441">
    <property type="entry name" value="R_hydratase_like"/>
    <property type="match status" value="1"/>
</dbReference>
<evidence type="ECO:0000313" key="3">
    <source>
        <dbReference type="Proteomes" id="UP001596337"/>
    </source>
</evidence>
<sequence length="153" mass="17052">MHIDPEKAKALPLRPIEADVERGRLRFFAKATGQRDPVYSDVEAARRAGHPDLPVPPTFFFSLELEDPDAFSFLSELDIDMRRILHGEQSFTYHSLAYAGETLVLRPSIADVYTKKGGALEFLVKRTEVTRPSGEPVAEAEFSLAISHPEVTA</sequence>
<evidence type="ECO:0000313" key="2">
    <source>
        <dbReference type="EMBL" id="MFC6866616.1"/>
    </source>
</evidence>
<protein>
    <submittedName>
        <fullName evidence="2">MaoC family dehydratase N-terminal domain-containing protein</fullName>
    </submittedName>
</protein>
<dbReference type="EMBL" id="JBHSXX010000001">
    <property type="protein sequence ID" value="MFC6866616.1"/>
    <property type="molecule type" value="Genomic_DNA"/>
</dbReference>
<dbReference type="Pfam" id="PF13452">
    <property type="entry name" value="FAS1_DH_region"/>
    <property type="match status" value="1"/>
</dbReference>
<feature type="domain" description="FAS1-like dehydratase" evidence="1">
    <location>
        <begin position="14"/>
        <end position="139"/>
    </location>
</feature>